<dbReference type="EMBL" id="JADEXN010000431">
    <property type="protein sequence ID" value="MBE9042771.1"/>
    <property type="molecule type" value="Genomic_DNA"/>
</dbReference>
<feature type="compositionally biased region" description="Acidic residues" evidence="1">
    <location>
        <begin position="43"/>
        <end position="52"/>
    </location>
</feature>
<feature type="non-terminal residue" evidence="3">
    <location>
        <position position="1"/>
    </location>
</feature>
<feature type="domain" description="CHAT" evidence="2">
    <location>
        <begin position="536"/>
        <end position="857"/>
    </location>
</feature>
<evidence type="ECO:0000259" key="2">
    <source>
        <dbReference type="Pfam" id="PF12770"/>
    </source>
</evidence>
<feature type="compositionally biased region" description="Pro residues" evidence="1">
    <location>
        <begin position="163"/>
        <end position="172"/>
    </location>
</feature>
<evidence type="ECO:0000313" key="3">
    <source>
        <dbReference type="EMBL" id="MBE9042771.1"/>
    </source>
</evidence>
<proteinExistence type="predicted"/>
<gene>
    <name evidence="3" type="ORF">IQ235_18590</name>
</gene>
<comment type="caution">
    <text evidence="3">The sequence shown here is derived from an EMBL/GenBank/DDBJ whole genome shotgun (WGS) entry which is preliminary data.</text>
</comment>
<keyword evidence="4" id="KW-1185">Reference proteome</keyword>
<feature type="compositionally biased region" description="Pro residues" evidence="1">
    <location>
        <begin position="12"/>
        <end position="30"/>
    </location>
</feature>
<feature type="region of interest" description="Disordered" evidence="1">
    <location>
        <begin position="1"/>
        <end position="192"/>
    </location>
</feature>
<dbReference type="Pfam" id="PF12770">
    <property type="entry name" value="CHAT"/>
    <property type="match status" value="1"/>
</dbReference>
<feature type="compositionally biased region" description="Polar residues" evidence="1">
    <location>
        <begin position="352"/>
        <end position="364"/>
    </location>
</feature>
<feature type="compositionally biased region" description="Polar residues" evidence="1">
    <location>
        <begin position="129"/>
        <end position="141"/>
    </location>
</feature>
<organism evidence="3 4">
    <name type="scientific">Zarconia navalis LEGE 11467</name>
    <dbReference type="NCBI Taxonomy" id="1828826"/>
    <lineage>
        <taxon>Bacteria</taxon>
        <taxon>Bacillati</taxon>
        <taxon>Cyanobacteriota</taxon>
        <taxon>Cyanophyceae</taxon>
        <taxon>Oscillatoriophycideae</taxon>
        <taxon>Oscillatoriales</taxon>
        <taxon>Oscillatoriales incertae sedis</taxon>
        <taxon>Zarconia</taxon>
        <taxon>Zarconia navalis</taxon>
    </lineage>
</organism>
<dbReference type="InterPro" id="IPR024983">
    <property type="entry name" value="CHAT_dom"/>
</dbReference>
<feature type="compositionally biased region" description="Polar residues" evidence="1">
    <location>
        <begin position="57"/>
        <end position="77"/>
    </location>
</feature>
<dbReference type="RefSeq" id="WP_264322917.1">
    <property type="nucleotide sequence ID" value="NZ_JADEXN010000431.1"/>
</dbReference>
<dbReference type="AlphaFoldDB" id="A0A928VZ45"/>
<evidence type="ECO:0000313" key="4">
    <source>
        <dbReference type="Proteomes" id="UP000621799"/>
    </source>
</evidence>
<name>A0A928VZ45_9CYAN</name>
<reference evidence="3" key="1">
    <citation type="submission" date="2020-10" db="EMBL/GenBank/DDBJ databases">
        <authorList>
            <person name="Castelo-Branco R."/>
            <person name="Eusebio N."/>
            <person name="Adriana R."/>
            <person name="Vieira A."/>
            <person name="Brugerolle De Fraissinette N."/>
            <person name="Rezende De Castro R."/>
            <person name="Schneider M.P."/>
            <person name="Vasconcelos V."/>
            <person name="Leao P.N."/>
        </authorList>
    </citation>
    <scope>NUCLEOTIDE SEQUENCE</scope>
    <source>
        <strain evidence="3">LEGE 11467</strain>
    </source>
</reference>
<evidence type="ECO:0000256" key="1">
    <source>
        <dbReference type="SAM" id="MobiDB-lite"/>
    </source>
</evidence>
<feature type="region of interest" description="Disordered" evidence="1">
    <location>
        <begin position="299"/>
        <end position="374"/>
    </location>
</feature>
<sequence>VNNPPESDNPEPDSPPNIQDPPPEPDPPLSNPELNPDLNTGTDDGENLDAEIPETPVAQTPVEQTPNNPEDGQAQENADTDIAVNVDPPDSPLDGEFINLTPETDSSSDPPPTDTGDAIEIDVNPPSPNETSEPISVTEGNSGIEPANPETLPDTGQVVETPTPNPETPPETEPISEPLEPETDAQPENSLNLDVDWSVTFNPITDTELDLDVLPEFIGSSTLTVAWHIAELLNGELSVGIDTNTEILAFTWGMPEADRAISLRMPYSESSQDMVWSFPPADATVAVRPKIQPQDRVLEVEVIPDPTEENLSPETESSIFSSPPSQTIPRRSPEESNPIRAIDRTRPDRPQTSDAASVETSETPQEPPTVHRASVSVPEAIESDEIPGNVADSPSLDLSVASPLPTRADIAETLADGDTEEATVQIERLFEAEYKSYFEDREDSPQNATAETMRNALKTIETQTGKKSVIIYALTLPKSQLSDDRADRGEQLNLVLVVPEGPPIVKTVDLDRHRLRNTVRIFLNNLNSPRSDSYLPLAQELYHWLVRPLEEELEGLGIDTLIFSMDAGLRQVPLAALHDGRQFLVERYSIGSVPSLSLTNTQYKSVRDARVLAMGASEFPNSDAEPLPAVLSELSILIGDVARDLSEETDSSQKSDLLTETSSTQGLWPGLAFIDEAFTLENLIARRQEETFSIVHLATHAQFDPGRRHEAYIQLWDDRLSLDGLRQARWYAPPVVELLVLSACETAVGDEYAELGFAGLAVRSGAKSALASLWKVSDMGSLALMSQFYRHLKEAPIKAEALRQAQLGMLRGEVFVEGSQLAIAPDFGVSLPPELGRWGDRNFSHPYYWAGFTMVGSPW</sequence>
<protein>
    <submittedName>
        <fullName evidence="3">CHAT domain-containing protein</fullName>
    </submittedName>
</protein>
<feature type="compositionally biased region" description="Basic and acidic residues" evidence="1">
    <location>
        <begin position="341"/>
        <end position="351"/>
    </location>
</feature>
<accession>A0A928VZ45</accession>
<feature type="compositionally biased region" description="Polar residues" evidence="1">
    <location>
        <begin position="309"/>
        <end position="329"/>
    </location>
</feature>
<dbReference type="Proteomes" id="UP000621799">
    <property type="component" value="Unassembled WGS sequence"/>
</dbReference>